<dbReference type="EMBL" id="BQKI01000001">
    <property type="protein sequence ID" value="GJM84684.1"/>
    <property type="molecule type" value="Genomic_DNA"/>
</dbReference>
<feature type="region of interest" description="Disordered" evidence="1">
    <location>
        <begin position="1"/>
        <end position="77"/>
    </location>
</feature>
<sequence>MAGRRPPPPSSSSFPPLPLAAADPIAGGADLAAGGSDPAVAAVDLAAAGPAAPPPAPPRRRRCRPRRGTADQRRRPHLAAAVPWARPRRRRRAGPVPYTGLGMPPSLQPVAALTSVMGWLVLTDGVASTDTDLTAVLLAAQTEATVAVERARAAALAWERELAAVDVLYHRATEVQRYLNTVAAH</sequence>
<dbReference type="AlphaFoldDB" id="A0AAV5BHA6"/>
<organism evidence="2 3">
    <name type="scientific">Eleusine coracana subsp. coracana</name>
    <dbReference type="NCBI Taxonomy" id="191504"/>
    <lineage>
        <taxon>Eukaryota</taxon>
        <taxon>Viridiplantae</taxon>
        <taxon>Streptophyta</taxon>
        <taxon>Embryophyta</taxon>
        <taxon>Tracheophyta</taxon>
        <taxon>Spermatophyta</taxon>
        <taxon>Magnoliopsida</taxon>
        <taxon>Liliopsida</taxon>
        <taxon>Poales</taxon>
        <taxon>Poaceae</taxon>
        <taxon>PACMAD clade</taxon>
        <taxon>Chloridoideae</taxon>
        <taxon>Cynodonteae</taxon>
        <taxon>Eleusininae</taxon>
        <taxon>Eleusine</taxon>
    </lineage>
</organism>
<evidence type="ECO:0000313" key="2">
    <source>
        <dbReference type="EMBL" id="GJM84684.1"/>
    </source>
</evidence>
<proteinExistence type="predicted"/>
<evidence type="ECO:0000313" key="3">
    <source>
        <dbReference type="Proteomes" id="UP001054889"/>
    </source>
</evidence>
<protein>
    <submittedName>
        <fullName evidence="2">Uncharacterized protein</fullName>
    </submittedName>
</protein>
<name>A0AAV5BHA6_ELECO</name>
<feature type="compositionally biased region" description="Basic residues" evidence="1">
    <location>
        <begin position="58"/>
        <end position="67"/>
    </location>
</feature>
<gene>
    <name evidence="2" type="primary">ga00377</name>
    <name evidence="2" type="ORF">PR202_ga00377</name>
</gene>
<comment type="caution">
    <text evidence="2">The sequence shown here is derived from an EMBL/GenBank/DDBJ whole genome shotgun (WGS) entry which is preliminary data.</text>
</comment>
<reference evidence="2" key="1">
    <citation type="journal article" date="2018" name="DNA Res.">
        <title>Multiple hybrid de novo genome assembly of finger millet, an orphan allotetraploid crop.</title>
        <authorList>
            <person name="Hatakeyama M."/>
            <person name="Aluri S."/>
            <person name="Balachadran M.T."/>
            <person name="Sivarajan S.R."/>
            <person name="Patrignani A."/>
            <person name="Gruter S."/>
            <person name="Poveda L."/>
            <person name="Shimizu-Inatsugi R."/>
            <person name="Baeten J."/>
            <person name="Francoijs K.J."/>
            <person name="Nataraja K.N."/>
            <person name="Reddy Y.A.N."/>
            <person name="Phadnis S."/>
            <person name="Ravikumar R.L."/>
            <person name="Schlapbach R."/>
            <person name="Sreeman S.M."/>
            <person name="Shimizu K.K."/>
        </authorList>
    </citation>
    <scope>NUCLEOTIDE SEQUENCE</scope>
</reference>
<accession>A0AAV5BHA6</accession>
<feature type="compositionally biased region" description="Pro residues" evidence="1">
    <location>
        <begin position="1"/>
        <end position="18"/>
    </location>
</feature>
<reference evidence="2" key="2">
    <citation type="submission" date="2021-12" db="EMBL/GenBank/DDBJ databases">
        <title>Resequencing data analysis of finger millet.</title>
        <authorList>
            <person name="Hatakeyama M."/>
            <person name="Aluri S."/>
            <person name="Balachadran M.T."/>
            <person name="Sivarajan S.R."/>
            <person name="Poveda L."/>
            <person name="Shimizu-Inatsugi R."/>
            <person name="Schlapbach R."/>
            <person name="Sreeman S.M."/>
            <person name="Shimizu K.K."/>
        </authorList>
    </citation>
    <scope>NUCLEOTIDE SEQUENCE</scope>
</reference>
<feature type="compositionally biased region" description="Low complexity" evidence="1">
    <location>
        <begin position="19"/>
        <end position="50"/>
    </location>
</feature>
<dbReference type="Proteomes" id="UP001054889">
    <property type="component" value="Unassembled WGS sequence"/>
</dbReference>
<keyword evidence="3" id="KW-1185">Reference proteome</keyword>
<evidence type="ECO:0000256" key="1">
    <source>
        <dbReference type="SAM" id="MobiDB-lite"/>
    </source>
</evidence>